<evidence type="ECO:0000313" key="1">
    <source>
        <dbReference type="EMBL" id="RQD76123.1"/>
    </source>
</evidence>
<name>A0A424YEX5_9FIRM</name>
<gene>
    <name evidence="1" type="ORF">D5R97_05135</name>
</gene>
<protein>
    <submittedName>
        <fullName evidence="1">Uncharacterized protein</fullName>
    </submittedName>
</protein>
<dbReference type="EMBL" id="QZAA01000131">
    <property type="protein sequence ID" value="RQD76123.1"/>
    <property type="molecule type" value="Genomic_DNA"/>
</dbReference>
<organism evidence="1 2">
    <name type="scientific">Candidatus Syntrophonatronum acetioxidans</name>
    <dbReference type="NCBI Taxonomy" id="1795816"/>
    <lineage>
        <taxon>Bacteria</taxon>
        <taxon>Bacillati</taxon>
        <taxon>Bacillota</taxon>
        <taxon>Clostridia</taxon>
        <taxon>Eubacteriales</taxon>
        <taxon>Syntrophomonadaceae</taxon>
        <taxon>Candidatus Syntrophonatronum</taxon>
    </lineage>
</organism>
<comment type="caution">
    <text evidence="1">The sequence shown here is derived from an EMBL/GenBank/DDBJ whole genome shotgun (WGS) entry which is preliminary data.</text>
</comment>
<accession>A0A424YEX5</accession>
<dbReference type="AlphaFoldDB" id="A0A424YEX5"/>
<dbReference type="Proteomes" id="UP000285138">
    <property type="component" value="Unassembled WGS sequence"/>
</dbReference>
<proteinExistence type="predicted"/>
<reference evidence="1 2" key="1">
    <citation type="submission" date="2018-08" db="EMBL/GenBank/DDBJ databases">
        <title>The metabolism and importance of syntrophic acetate oxidation coupled to methane or sulfide production in haloalkaline environments.</title>
        <authorList>
            <person name="Timmers P.H.A."/>
            <person name="Vavourakis C.D."/>
            <person name="Sorokin D.Y."/>
            <person name="Sinninghe Damste J.S."/>
            <person name="Muyzer G."/>
            <person name="Stams A.J.M."/>
            <person name="Plugge C.M."/>
        </authorList>
    </citation>
    <scope>NUCLEOTIDE SEQUENCE [LARGE SCALE GENOMIC DNA]</scope>
    <source>
        <strain evidence="1">MSAO_Bac1</strain>
    </source>
</reference>
<sequence>MSKIFTPLTGTLPVLEAIYYRMVVSLSKEFNRGKLNGGLTMGSGEVKIKDRSVYHIVKELV</sequence>
<evidence type="ECO:0000313" key="2">
    <source>
        <dbReference type="Proteomes" id="UP000285138"/>
    </source>
</evidence>